<protein>
    <submittedName>
        <fullName evidence="3">Ribonuclease H-like domain-containing protein</fullName>
    </submittedName>
</protein>
<comment type="caution">
    <text evidence="3">The sequence shown here is derived from an EMBL/GenBank/DDBJ whole genome shotgun (WGS) entry which is preliminary data.</text>
</comment>
<keyword evidence="2" id="KW-0812">Transmembrane</keyword>
<evidence type="ECO:0000313" key="4">
    <source>
        <dbReference type="Proteomes" id="UP001215280"/>
    </source>
</evidence>
<keyword evidence="4" id="KW-1185">Reference proteome</keyword>
<gene>
    <name evidence="3" type="ORF">DFH07DRAFT_962830</name>
</gene>
<organism evidence="3 4">
    <name type="scientific">Mycena maculata</name>
    <dbReference type="NCBI Taxonomy" id="230809"/>
    <lineage>
        <taxon>Eukaryota</taxon>
        <taxon>Fungi</taxon>
        <taxon>Dikarya</taxon>
        <taxon>Basidiomycota</taxon>
        <taxon>Agaricomycotina</taxon>
        <taxon>Agaricomycetes</taxon>
        <taxon>Agaricomycetidae</taxon>
        <taxon>Agaricales</taxon>
        <taxon>Marasmiineae</taxon>
        <taxon>Mycenaceae</taxon>
        <taxon>Mycena</taxon>
    </lineage>
</organism>
<feature type="transmembrane region" description="Helical" evidence="2">
    <location>
        <begin position="296"/>
        <end position="327"/>
    </location>
</feature>
<keyword evidence="2" id="KW-1133">Transmembrane helix</keyword>
<dbReference type="InterPro" id="IPR012337">
    <property type="entry name" value="RNaseH-like_sf"/>
</dbReference>
<proteinExistence type="predicted"/>
<dbReference type="SUPFAM" id="SSF53098">
    <property type="entry name" value="Ribonuclease H-like"/>
    <property type="match status" value="1"/>
</dbReference>
<feature type="transmembrane region" description="Helical" evidence="2">
    <location>
        <begin position="333"/>
        <end position="351"/>
    </location>
</feature>
<feature type="region of interest" description="Disordered" evidence="1">
    <location>
        <begin position="202"/>
        <end position="275"/>
    </location>
</feature>
<dbReference type="AlphaFoldDB" id="A0AAD7N5F4"/>
<evidence type="ECO:0000256" key="2">
    <source>
        <dbReference type="SAM" id="Phobius"/>
    </source>
</evidence>
<keyword evidence="2" id="KW-0472">Membrane</keyword>
<accession>A0AAD7N5F4</accession>
<evidence type="ECO:0000313" key="3">
    <source>
        <dbReference type="EMBL" id="KAJ7746747.1"/>
    </source>
</evidence>
<dbReference type="Proteomes" id="UP001215280">
    <property type="component" value="Unassembled WGS sequence"/>
</dbReference>
<dbReference type="EMBL" id="JARJLG010000097">
    <property type="protein sequence ID" value="KAJ7746747.1"/>
    <property type="molecule type" value="Genomic_DNA"/>
</dbReference>
<feature type="compositionally biased region" description="Polar residues" evidence="1">
    <location>
        <begin position="236"/>
        <end position="275"/>
    </location>
</feature>
<sequence length="790" mass="87439">MDKDGYDLLLELVDDFITKKEVGQVELAEGLMAIFGDDYSTSTAPEVLAFCAYFSAIQTYEEALRSGDNPVPDRPAPPPFSNGDSMDIDPVQPSTQLSNAALQATTLSIEAERAQHLIDNVSPRVNANRGRTLNSLTARLLIERPISATKSKIYCVGCLKESTNKVTDRVYKHAISCNIFARDFPTEVQEVKDALEAKATPNILQNNGRGAPRVRTQARNTADPYFKRTPVPGISPSGSGASTPALSASGSTPVLSTSPDTGSTPTISPAPTQTTLEDNWGASKLTVMRQATIDYFLLRMIICCALAFSLLDNGFFIDFCVAMHVVLPSDHNPLLIVLGLYAAINFSLVVSDTTKNVKKCRALICKKFPWILNCPDPCHQLNLLAKDLVLGSKSFPKIKAFGAVMKIVNGLTNYFLHSNYGKHHLRNAMTDEKDKRGIEAGGATRFSTFATHASSVLRCLPFMEKCYSEKTITFDTKGTRHLRKYVESGSDENGTLRTQLNQIGRLLNPIARALKTLEGQQTTCSDVFFIYIGLAVAFQRAFSDPDESFYISHQAESYAAFDRRFKIFMNDCTPGMFLLAYFLDPIYYSDSALKLNLPSRATFSKDTAPVLARMLIRYARQMLAAEQLREQQGGPEEGELLVKQLIAYMYREAPFNDPCTEPLFRLTWWKARVNNSDASQLAKLGIKLFSVSPSEMCDERTASKMTAHSTAKRNGLAADNIIQMGILEKYWKYGFTTSNVYTHTARLVLDDFTAETTPPTRTFPAPTVQDLLNPLPIDIDASEATLFNPH</sequence>
<reference evidence="3" key="1">
    <citation type="submission" date="2023-03" db="EMBL/GenBank/DDBJ databases">
        <title>Massive genome expansion in bonnet fungi (Mycena s.s.) driven by repeated elements and novel gene families across ecological guilds.</title>
        <authorList>
            <consortium name="Lawrence Berkeley National Laboratory"/>
            <person name="Harder C.B."/>
            <person name="Miyauchi S."/>
            <person name="Viragh M."/>
            <person name="Kuo A."/>
            <person name="Thoen E."/>
            <person name="Andreopoulos B."/>
            <person name="Lu D."/>
            <person name="Skrede I."/>
            <person name="Drula E."/>
            <person name="Henrissat B."/>
            <person name="Morin E."/>
            <person name="Kohler A."/>
            <person name="Barry K."/>
            <person name="LaButti K."/>
            <person name="Morin E."/>
            <person name="Salamov A."/>
            <person name="Lipzen A."/>
            <person name="Mereny Z."/>
            <person name="Hegedus B."/>
            <person name="Baldrian P."/>
            <person name="Stursova M."/>
            <person name="Weitz H."/>
            <person name="Taylor A."/>
            <person name="Grigoriev I.V."/>
            <person name="Nagy L.G."/>
            <person name="Martin F."/>
            <person name="Kauserud H."/>
        </authorList>
    </citation>
    <scope>NUCLEOTIDE SEQUENCE</scope>
    <source>
        <strain evidence="3">CBHHK188m</strain>
    </source>
</reference>
<name>A0AAD7N5F4_9AGAR</name>
<evidence type="ECO:0000256" key="1">
    <source>
        <dbReference type="SAM" id="MobiDB-lite"/>
    </source>
</evidence>
<feature type="region of interest" description="Disordered" evidence="1">
    <location>
        <begin position="64"/>
        <end position="84"/>
    </location>
</feature>